<dbReference type="AlphaFoldDB" id="A0AAD5STW7"/>
<organism evidence="3 4">
    <name type="scientific">Physocladia obscura</name>
    <dbReference type="NCBI Taxonomy" id="109957"/>
    <lineage>
        <taxon>Eukaryota</taxon>
        <taxon>Fungi</taxon>
        <taxon>Fungi incertae sedis</taxon>
        <taxon>Chytridiomycota</taxon>
        <taxon>Chytridiomycota incertae sedis</taxon>
        <taxon>Chytridiomycetes</taxon>
        <taxon>Chytridiales</taxon>
        <taxon>Chytriomycetaceae</taxon>
        <taxon>Physocladia</taxon>
    </lineage>
</organism>
<evidence type="ECO:0000256" key="1">
    <source>
        <dbReference type="SAM" id="MobiDB-lite"/>
    </source>
</evidence>
<proteinExistence type="predicted"/>
<feature type="chain" id="PRO_5042014157" evidence="2">
    <location>
        <begin position="22"/>
        <end position="244"/>
    </location>
</feature>
<comment type="caution">
    <text evidence="3">The sequence shown here is derived from an EMBL/GenBank/DDBJ whole genome shotgun (WGS) entry which is preliminary data.</text>
</comment>
<protein>
    <submittedName>
        <fullName evidence="3">Uncharacterized protein</fullName>
    </submittedName>
</protein>
<evidence type="ECO:0000313" key="4">
    <source>
        <dbReference type="Proteomes" id="UP001211907"/>
    </source>
</evidence>
<feature type="compositionally biased region" description="Basic and acidic residues" evidence="1">
    <location>
        <begin position="233"/>
        <end position="244"/>
    </location>
</feature>
<keyword evidence="4" id="KW-1185">Reference proteome</keyword>
<evidence type="ECO:0000313" key="3">
    <source>
        <dbReference type="EMBL" id="KAJ3097463.1"/>
    </source>
</evidence>
<feature type="non-terminal residue" evidence="3">
    <location>
        <position position="1"/>
    </location>
</feature>
<gene>
    <name evidence="3" type="ORF">HK100_005353</name>
</gene>
<feature type="signal peptide" evidence="2">
    <location>
        <begin position="1"/>
        <end position="21"/>
    </location>
</feature>
<keyword evidence="2" id="KW-0732">Signal</keyword>
<reference evidence="3" key="1">
    <citation type="submission" date="2020-05" db="EMBL/GenBank/DDBJ databases">
        <title>Phylogenomic resolution of chytrid fungi.</title>
        <authorList>
            <person name="Stajich J.E."/>
            <person name="Amses K."/>
            <person name="Simmons R."/>
            <person name="Seto K."/>
            <person name="Myers J."/>
            <person name="Bonds A."/>
            <person name="Quandt C.A."/>
            <person name="Barry K."/>
            <person name="Liu P."/>
            <person name="Grigoriev I."/>
            <person name="Longcore J.E."/>
            <person name="James T.Y."/>
        </authorList>
    </citation>
    <scope>NUCLEOTIDE SEQUENCE</scope>
    <source>
        <strain evidence="3">JEL0513</strain>
    </source>
</reference>
<feature type="compositionally biased region" description="Basic and acidic residues" evidence="1">
    <location>
        <begin position="192"/>
        <end position="214"/>
    </location>
</feature>
<dbReference type="Proteomes" id="UP001211907">
    <property type="component" value="Unassembled WGS sequence"/>
</dbReference>
<evidence type="ECO:0000256" key="2">
    <source>
        <dbReference type="SAM" id="SignalP"/>
    </source>
</evidence>
<accession>A0AAD5STW7</accession>
<name>A0AAD5STW7_9FUNG</name>
<sequence length="244" mass="26638">YKMLSSFKLPIALLLAASVSAAPTPENGAALSQNSACTPSSSIATFLGFAGQLQQLQTSSSSQSTMRQIAALQDLNSLSGLATRITQLQKIVDTISMDISESSMASSYVQVITSQILALQGFRAVLAAQVSELQKSAAEITETTEKNAIMTQIDVLQFGVDANDGLTKRYWHGDDYDNNDYWGKRDAAKTGENNLERKDRNGGGDWRGEGRNDGHGGWNHGNNWDRNNGGGWEGHRGHRWDERW</sequence>
<dbReference type="EMBL" id="JADGJH010002506">
    <property type="protein sequence ID" value="KAJ3097463.1"/>
    <property type="molecule type" value="Genomic_DNA"/>
</dbReference>
<feature type="region of interest" description="Disordered" evidence="1">
    <location>
        <begin position="192"/>
        <end position="244"/>
    </location>
</feature>